<dbReference type="OrthoDB" id="2429623at2759"/>
<comment type="caution">
    <text evidence="2">The sequence shown here is derived from an EMBL/GenBank/DDBJ whole genome shotgun (WGS) entry which is preliminary data.</text>
</comment>
<keyword evidence="3" id="KW-1185">Reference proteome</keyword>
<dbReference type="Proteomes" id="UP000266861">
    <property type="component" value="Unassembled WGS sequence"/>
</dbReference>
<dbReference type="AlphaFoldDB" id="A0A397J3B6"/>
<organism evidence="2 3">
    <name type="scientific">Diversispora epigaea</name>
    <dbReference type="NCBI Taxonomy" id="1348612"/>
    <lineage>
        <taxon>Eukaryota</taxon>
        <taxon>Fungi</taxon>
        <taxon>Fungi incertae sedis</taxon>
        <taxon>Mucoromycota</taxon>
        <taxon>Glomeromycotina</taxon>
        <taxon>Glomeromycetes</taxon>
        <taxon>Diversisporales</taxon>
        <taxon>Diversisporaceae</taxon>
        <taxon>Diversispora</taxon>
    </lineage>
</organism>
<name>A0A397J3B6_9GLOM</name>
<proteinExistence type="predicted"/>
<reference evidence="2 3" key="1">
    <citation type="submission" date="2018-08" db="EMBL/GenBank/DDBJ databases">
        <title>Genome and evolution of the arbuscular mycorrhizal fungus Diversispora epigaea (formerly Glomus versiforme) and its bacterial endosymbionts.</title>
        <authorList>
            <person name="Sun X."/>
            <person name="Fei Z."/>
            <person name="Harrison M."/>
        </authorList>
    </citation>
    <scope>NUCLEOTIDE SEQUENCE [LARGE SCALE GENOMIC DNA]</scope>
    <source>
        <strain evidence="2 3">IT104</strain>
    </source>
</reference>
<evidence type="ECO:0000256" key="1">
    <source>
        <dbReference type="SAM" id="Coils"/>
    </source>
</evidence>
<gene>
    <name evidence="2" type="ORF">Glove_120g42</name>
</gene>
<protein>
    <submittedName>
        <fullName evidence="2">Uncharacterized protein</fullName>
    </submittedName>
</protein>
<feature type="coiled-coil region" evidence="1">
    <location>
        <begin position="8"/>
        <end position="91"/>
    </location>
</feature>
<accession>A0A397J3B6</accession>
<evidence type="ECO:0000313" key="3">
    <source>
        <dbReference type="Proteomes" id="UP000266861"/>
    </source>
</evidence>
<sequence length="96" mass="11374">MVNIQSKIDLLEDQNFKLVTEINELRKKCVKAEAENVKLRQIIEKSIEFKIRFEELEKKNKTDIVKFTAKNTELKNRVTKLEQKRSETCLELPINP</sequence>
<dbReference type="EMBL" id="PQFF01000112">
    <property type="protein sequence ID" value="RHZ81432.1"/>
    <property type="molecule type" value="Genomic_DNA"/>
</dbReference>
<keyword evidence="1" id="KW-0175">Coiled coil</keyword>
<evidence type="ECO:0000313" key="2">
    <source>
        <dbReference type="EMBL" id="RHZ81432.1"/>
    </source>
</evidence>